<proteinExistence type="predicted"/>
<evidence type="ECO:0000256" key="1">
    <source>
        <dbReference type="SAM" id="MobiDB-lite"/>
    </source>
</evidence>
<evidence type="ECO:0000313" key="3">
    <source>
        <dbReference type="Proteomes" id="UP000287972"/>
    </source>
</evidence>
<reference evidence="2 3" key="1">
    <citation type="submission" date="2017-06" db="EMBL/GenBank/DDBJ databases">
        <title>Comparative genomic analysis of Ambrosia Fusariam Clade fungi.</title>
        <authorList>
            <person name="Stajich J.E."/>
            <person name="Carrillo J."/>
            <person name="Kijimoto T."/>
            <person name="Eskalen A."/>
            <person name="O'Donnell K."/>
            <person name="Kasson M."/>
        </authorList>
    </citation>
    <scope>NUCLEOTIDE SEQUENCE [LARGE SCALE GENOMIC DNA]</scope>
    <source>
        <strain evidence="2 3">NRRL62606</strain>
    </source>
</reference>
<sequence length="390" mass="42639">MTSVQTPLDLLDTLVTGVYMYNLISLWCEALNAVLRTAYNLEDTFSKCLDKDIDHFDRIRNQLMKTLDAWEEIPAWDEVWRLKLAFNRRSRIEVDPLVKLYTVAICKLLPSMVLQRTEHEDILNPPAQQRNASNDPTHLHSTPRWYQEEFEKYQSRQAKRESSRQRVQETILRYKALTGGALHEQDGGQQLPPFEAELAGRIRLPRACPIDWSKAIQKARIDDASSASKASSSTKGRLFGGAPNTLFGSASPLPPDSASSASKASQSTRAPVFGNLSSVFGSISPSPLDFASSASEAPSSTKWRLFGGAPNTLFGSASPSPPDSTSSVSSHNFAPTFESSGFASSASKAPSSAKAPLLTTQRESPFSAEQFKSRGNLGVTVSDSTESEAS</sequence>
<organism evidence="2 3">
    <name type="scientific">Fusarium floridanum</name>
    <dbReference type="NCBI Taxonomy" id="1325733"/>
    <lineage>
        <taxon>Eukaryota</taxon>
        <taxon>Fungi</taxon>
        <taxon>Dikarya</taxon>
        <taxon>Ascomycota</taxon>
        <taxon>Pezizomycotina</taxon>
        <taxon>Sordariomycetes</taxon>
        <taxon>Hypocreomycetidae</taxon>
        <taxon>Hypocreales</taxon>
        <taxon>Nectriaceae</taxon>
        <taxon>Fusarium</taxon>
        <taxon>Fusarium solani species complex</taxon>
    </lineage>
</organism>
<keyword evidence="3" id="KW-1185">Reference proteome</keyword>
<comment type="caution">
    <text evidence="2">The sequence shown here is derived from an EMBL/GenBank/DDBJ whole genome shotgun (WGS) entry which is preliminary data.</text>
</comment>
<dbReference type="Proteomes" id="UP000287972">
    <property type="component" value="Unassembled WGS sequence"/>
</dbReference>
<feature type="compositionally biased region" description="Low complexity" evidence="1">
    <location>
        <begin position="256"/>
        <end position="265"/>
    </location>
</feature>
<dbReference type="AlphaFoldDB" id="A0A428QSM4"/>
<feature type="region of interest" description="Disordered" evidence="1">
    <location>
        <begin position="339"/>
        <end position="390"/>
    </location>
</feature>
<feature type="region of interest" description="Disordered" evidence="1">
    <location>
        <begin position="243"/>
        <end position="265"/>
    </location>
</feature>
<protein>
    <submittedName>
        <fullName evidence="2">Uncharacterized protein</fullName>
    </submittedName>
</protein>
<dbReference type="EMBL" id="NKCL01000473">
    <property type="protein sequence ID" value="RSL68287.1"/>
    <property type="molecule type" value="Genomic_DNA"/>
</dbReference>
<feature type="compositionally biased region" description="Low complexity" evidence="1">
    <location>
        <begin position="343"/>
        <end position="356"/>
    </location>
</feature>
<evidence type="ECO:0000313" key="2">
    <source>
        <dbReference type="EMBL" id="RSL68287.1"/>
    </source>
</evidence>
<gene>
    <name evidence="2" type="ORF">CEP51_012518</name>
</gene>
<accession>A0A428QSM4</accession>
<name>A0A428QSM4_9HYPO</name>